<gene>
    <name evidence="1" type="ORF">JMA_19300</name>
</gene>
<dbReference type="BioCyc" id="JESP1508404:G14D9-11185-MONOMER"/>
<organism evidence="1 2">
    <name type="scientific">Jeotgalibacillus malaysiensis</name>
    <dbReference type="NCBI Taxonomy" id="1508404"/>
    <lineage>
        <taxon>Bacteria</taxon>
        <taxon>Bacillati</taxon>
        <taxon>Bacillota</taxon>
        <taxon>Bacilli</taxon>
        <taxon>Bacillales</taxon>
        <taxon>Caryophanaceae</taxon>
        <taxon>Jeotgalibacillus</taxon>
    </lineage>
</organism>
<name>A0A0B5ARI1_9BACL</name>
<dbReference type="EMBL" id="CP009416">
    <property type="protein sequence ID" value="AJD91247.1"/>
    <property type="molecule type" value="Genomic_DNA"/>
</dbReference>
<dbReference type="Proteomes" id="UP000031449">
    <property type="component" value="Chromosome"/>
</dbReference>
<dbReference type="STRING" id="1508404.JMA_19300"/>
<dbReference type="AlphaFoldDB" id="A0A0B5ARI1"/>
<evidence type="ECO:0000313" key="1">
    <source>
        <dbReference type="EMBL" id="AJD91247.1"/>
    </source>
</evidence>
<dbReference type="Pfam" id="PF10782">
    <property type="entry name" value="zf-C2HCIx2C"/>
    <property type="match status" value="1"/>
</dbReference>
<accession>A0A0B5ARI1</accession>
<evidence type="ECO:0000313" key="2">
    <source>
        <dbReference type="Proteomes" id="UP000031449"/>
    </source>
</evidence>
<reference evidence="1 2" key="1">
    <citation type="submission" date="2014-08" db="EMBL/GenBank/DDBJ databases">
        <title>Complete genome of a marine bacteria Jeotgalibacillus malaysiensis.</title>
        <authorList>
            <person name="Yaakop A.S."/>
            <person name="Chan K.-G."/>
            <person name="Goh K.M."/>
        </authorList>
    </citation>
    <scope>NUCLEOTIDE SEQUENCE [LARGE SCALE GENOMIC DNA]</scope>
    <source>
        <strain evidence="1 2">D5</strain>
    </source>
</reference>
<dbReference type="KEGG" id="jeo:JMA_19300"/>
<dbReference type="InterPro" id="IPR019718">
    <property type="entry name" value="DUF2602"/>
</dbReference>
<evidence type="ECO:0008006" key="3">
    <source>
        <dbReference type="Google" id="ProtNLM"/>
    </source>
</evidence>
<dbReference type="HOGENOM" id="CLU_201259_0_0_9"/>
<sequence length="61" mass="6947">MNKMEKHTAISAVDELMNTYCRDCPVKKQLRAEKGKLHAHKFCISDCSIGIKIKEIGRQLS</sequence>
<protein>
    <recommendedName>
        <fullName evidence="3">Zinc-finger domain-containing protein</fullName>
    </recommendedName>
</protein>
<keyword evidence="2" id="KW-1185">Reference proteome</keyword>
<proteinExistence type="predicted"/>